<sequence length="397" mass="43121">MGTIQLAERLYSVGVLNPGLRIFDIIMPAPYGTSYNAYLLTGEKNVLVETVHADYWDEYRSNIEQVLPLEKIDYLVMNHNEPDHSGSVAKLLEACPNLTILCTAAGKKHLTDITNSAALPCRVVKQGDSVDLGGGRTLEFLPSAMLHWADSMFTWCPQDKVLFTCDFLGAHYCEPTMLDRNIHDQKAYLDMVAHYYNCIFGPFKPHVLAGLDKIEPLNPAIICPSHGPCLTSCIGEIEGLYRQWSTPAAKDGKMAAVLYCSAYGCTAALAEAAAAALREAGVRVELRDVSTTPLSETAALANECDLLAVGAPTINRDAPKPIWDVLTSIDAINCAKKPAFVFGSYGWSGEGPEMLRSRLSQLRFSVPDAAFRCTFTPAQADLDAVAALAREAVAKLG</sequence>
<keyword evidence="4" id="KW-0249">Electron transport</keyword>
<gene>
    <name evidence="7" type="ORF">K8V01_04260</name>
</gene>
<dbReference type="Gene3D" id="3.40.50.360">
    <property type="match status" value="1"/>
</dbReference>
<dbReference type="GO" id="GO:0010181">
    <property type="term" value="F:FMN binding"/>
    <property type="evidence" value="ECO:0007669"/>
    <property type="project" value="InterPro"/>
</dbReference>
<dbReference type="PROSITE" id="PS50902">
    <property type="entry name" value="FLAVODOXIN_LIKE"/>
    <property type="match status" value="1"/>
</dbReference>
<dbReference type="EMBL" id="DYUC01000037">
    <property type="protein sequence ID" value="HJG86223.1"/>
    <property type="molecule type" value="Genomic_DNA"/>
</dbReference>
<dbReference type="InterPro" id="IPR016440">
    <property type="entry name" value="Rubredoxin-O_OxRdtase"/>
</dbReference>
<evidence type="ECO:0000256" key="2">
    <source>
        <dbReference type="ARBA" id="ARBA00007121"/>
    </source>
</evidence>
<dbReference type="PIRSF" id="PIRSF005243">
    <property type="entry name" value="ROO"/>
    <property type="match status" value="1"/>
</dbReference>
<evidence type="ECO:0000313" key="8">
    <source>
        <dbReference type="Proteomes" id="UP000760668"/>
    </source>
</evidence>
<reference evidence="7" key="2">
    <citation type="submission" date="2021-09" db="EMBL/GenBank/DDBJ databases">
        <authorList>
            <person name="Gilroy R."/>
        </authorList>
    </citation>
    <scope>NUCLEOTIDE SEQUENCE</scope>
    <source>
        <strain evidence="7">CHK179-5677</strain>
    </source>
</reference>
<comment type="cofactor">
    <cofactor evidence="1">
        <name>Fe cation</name>
        <dbReference type="ChEBI" id="CHEBI:24875"/>
    </cofactor>
</comment>
<dbReference type="Gene3D" id="3.60.15.10">
    <property type="entry name" value="Ribonuclease Z/Hydroxyacylglutathione hydrolase-like"/>
    <property type="match status" value="1"/>
</dbReference>
<evidence type="ECO:0000256" key="5">
    <source>
        <dbReference type="ARBA" id="ARBA00023004"/>
    </source>
</evidence>
<protein>
    <submittedName>
        <fullName evidence="7">FprA family A-type flavoprotein</fullName>
    </submittedName>
</protein>
<feature type="domain" description="Flavodoxin-like" evidence="6">
    <location>
        <begin position="255"/>
        <end position="397"/>
    </location>
</feature>
<dbReference type="PANTHER" id="PTHR32145:SF11">
    <property type="entry name" value="DIFLAVIN FLAVOPROTEIN A 2-RELATED"/>
    <property type="match status" value="1"/>
</dbReference>
<dbReference type="RefSeq" id="WP_295369763.1">
    <property type="nucleotide sequence ID" value="NZ_DYUC01000037.1"/>
</dbReference>
<organism evidence="7 8">
    <name type="scientific">Pseudoflavonifractor capillosus</name>
    <dbReference type="NCBI Taxonomy" id="106588"/>
    <lineage>
        <taxon>Bacteria</taxon>
        <taxon>Bacillati</taxon>
        <taxon>Bacillota</taxon>
        <taxon>Clostridia</taxon>
        <taxon>Eubacteriales</taxon>
        <taxon>Oscillospiraceae</taxon>
        <taxon>Pseudoflavonifractor</taxon>
    </lineage>
</organism>
<dbReference type="GO" id="GO:0046872">
    <property type="term" value="F:metal ion binding"/>
    <property type="evidence" value="ECO:0007669"/>
    <property type="project" value="InterPro"/>
</dbReference>
<evidence type="ECO:0000313" key="7">
    <source>
        <dbReference type="EMBL" id="HJG86223.1"/>
    </source>
</evidence>
<dbReference type="InterPro" id="IPR029039">
    <property type="entry name" value="Flavoprotein-like_sf"/>
</dbReference>
<dbReference type="CDD" id="cd07709">
    <property type="entry name" value="flavodiiron_proteins_MBL-fold"/>
    <property type="match status" value="1"/>
</dbReference>
<dbReference type="GO" id="GO:0009055">
    <property type="term" value="F:electron transfer activity"/>
    <property type="evidence" value="ECO:0007669"/>
    <property type="project" value="InterPro"/>
</dbReference>
<dbReference type="PANTHER" id="PTHR32145">
    <property type="entry name" value="DIFLAVIN FLAVOPROTEIN A 2-RELATED"/>
    <property type="match status" value="1"/>
</dbReference>
<comment type="caution">
    <text evidence="7">The sequence shown here is derived from an EMBL/GenBank/DDBJ whole genome shotgun (WGS) entry which is preliminary data.</text>
</comment>
<dbReference type="GO" id="GO:0016651">
    <property type="term" value="F:oxidoreductase activity, acting on NAD(P)H"/>
    <property type="evidence" value="ECO:0007669"/>
    <property type="project" value="UniProtKB-ARBA"/>
</dbReference>
<dbReference type="Pfam" id="PF00258">
    <property type="entry name" value="Flavodoxin_1"/>
    <property type="match status" value="1"/>
</dbReference>
<dbReference type="InterPro" id="IPR008254">
    <property type="entry name" value="Flavodoxin/NO_synth"/>
</dbReference>
<evidence type="ECO:0000256" key="4">
    <source>
        <dbReference type="ARBA" id="ARBA00022982"/>
    </source>
</evidence>
<dbReference type="Pfam" id="PF19583">
    <property type="entry name" value="ODP"/>
    <property type="match status" value="1"/>
</dbReference>
<keyword evidence="5" id="KW-0408">Iron</keyword>
<dbReference type="InterPro" id="IPR001279">
    <property type="entry name" value="Metallo-B-lactamas"/>
</dbReference>
<dbReference type="Proteomes" id="UP000760668">
    <property type="component" value="Unassembled WGS sequence"/>
</dbReference>
<accession>A0A921MKK5</accession>
<dbReference type="AlphaFoldDB" id="A0A921MKK5"/>
<dbReference type="InterPro" id="IPR036866">
    <property type="entry name" value="RibonucZ/Hydroxyglut_hydro"/>
</dbReference>
<dbReference type="SUPFAM" id="SSF52218">
    <property type="entry name" value="Flavoproteins"/>
    <property type="match status" value="1"/>
</dbReference>
<keyword evidence="3" id="KW-0813">Transport</keyword>
<reference evidence="7" key="1">
    <citation type="journal article" date="2021" name="PeerJ">
        <title>Extensive microbial diversity within the chicken gut microbiome revealed by metagenomics and culture.</title>
        <authorList>
            <person name="Gilroy R."/>
            <person name="Ravi A."/>
            <person name="Getino M."/>
            <person name="Pursley I."/>
            <person name="Horton D.L."/>
            <person name="Alikhan N.F."/>
            <person name="Baker D."/>
            <person name="Gharbi K."/>
            <person name="Hall N."/>
            <person name="Watson M."/>
            <person name="Adriaenssens E.M."/>
            <person name="Foster-Nyarko E."/>
            <person name="Jarju S."/>
            <person name="Secka A."/>
            <person name="Antonio M."/>
            <person name="Oren A."/>
            <person name="Chaudhuri R.R."/>
            <person name="La Ragione R."/>
            <person name="Hildebrand F."/>
            <person name="Pallen M.J."/>
        </authorList>
    </citation>
    <scope>NUCLEOTIDE SEQUENCE</scope>
    <source>
        <strain evidence="7">CHK179-5677</strain>
    </source>
</reference>
<dbReference type="InterPro" id="IPR045761">
    <property type="entry name" value="ODP_dom"/>
</dbReference>
<proteinExistence type="inferred from homology"/>
<evidence type="ECO:0000259" key="6">
    <source>
        <dbReference type="PROSITE" id="PS50902"/>
    </source>
</evidence>
<dbReference type="SUPFAM" id="SSF56281">
    <property type="entry name" value="Metallo-hydrolase/oxidoreductase"/>
    <property type="match status" value="1"/>
</dbReference>
<comment type="similarity">
    <text evidence="2">In the N-terminal section; belongs to the zinc metallo-hydrolase group 3 family.</text>
</comment>
<dbReference type="SMART" id="SM00849">
    <property type="entry name" value="Lactamase_B"/>
    <property type="match status" value="1"/>
</dbReference>
<name>A0A921MKK5_9FIRM</name>
<dbReference type="InterPro" id="IPR051285">
    <property type="entry name" value="NADH_oxidoreductase_modular"/>
</dbReference>
<evidence type="ECO:0000256" key="3">
    <source>
        <dbReference type="ARBA" id="ARBA00022448"/>
    </source>
</evidence>
<evidence type="ECO:0000256" key="1">
    <source>
        <dbReference type="ARBA" id="ARBA00001962"/>
    </source>
</evidence>